<evidence type="ECO:0000313" key="1">
    <source>
        <dbReference type="EMBL" id="KKR01469.1"/>
    </source>
</evidence>
<dbReference type="STRING" id="1618574.UT24_C0004G0032"/>
<sequence>MEENIEKSKLIKIIVERQVGIIGHLAIEQANRVGGVKVSDDLSSVSISGNLKDVLEKLVLQYERLFGQASVEACKDALREVKSNISQEELPSILR</sequence>
<protein>
    <submittedName>
        <fullName evidence="1">Uncharacterized protein</fullName>
    </submittedName>
</protein>
<reference evidence="1 2" key="1">
    <citation type="journal article" date="2015" name="Nature">
        <title>rRNA introns, odd ribosomes, and small enigmatic genomes across a large radiation of phyla.</title>
        <authorList>
            <person name="Brown C.T."/>
            <person name="Hug L.A."/>
            <person name="Thomas B.C."/>
            <person name="Sharon I."/>
            <person name="Castelle C.J."/>
            <person name="Singh A."/>
            <person name="Wilkins M.J."/>
            <person name="Williams K.H."/>
            <person name="Banfield J.F."/>
        </authorList>
    </citation>
    <scope>NUCLEOTIDE SEQUENCE [LARGE SCALE GENOMIC DNA]</scope>
</reference>
<dbReference type="AlphaFoldDB" id="A0A0G0MBN0"/>
<proteinExistence type="predicted"/>
<dbReference type="Proteomes" id="UP000033881">
    <property type="component" value="Unassembled WGS sequence"/>
</dbReference>
<accession>A0A0G0MBN0</accession>
<dbReference type="EMBL" id="LBWB01000004">
    <property type="protein sequence ID" value="KKR01469.1"/>
    <property type="molecule type" value="Genomic_DNA"/>
</dbReference>
<comment type="caution">
    <text evidence="1">The sequence shown here is derived from an EMBL/GenBank/DDBJ whole genome shotgun (WGS) entry which is preliminary data.</text>
</comment>
<gene>
    <name evidence="1" type="ORF">UT24_C0004G0032</name>
</gene>
<name>A0A0G0MBN0_9BACT</name>
<evidence type="ECO:0000313" key="2">
    <source>
        <dbReference type="Proteomes" id="UP000033881"/>
    </source>
</evidence>
<organism evidence="1 2">
    <name type="scientific">Candidatus Woesebacteria bacterium GW2011_GWB1_39_12</name>
    <dbReference type="NCBI Taxonomy" id="1618574"/>
    <lineage>
        <taxon>Bacteria</taxon>
        <taxon>Candidatus Woeseibacteriota</taxon>
    </lineage>
</organism>